<dbReference type="EMBL" id="CP025958">
    <property type="protein sequence ID" value="AWM41378.1"/>
    <property type="molecule type" value="Genomic_DNA"/>
</dbReference>
<dbReference type="Proteomes" id="UP000245802">
    <property type="component" value="Chromosome"/>
</dbReference>
<comment type="subcellular location">
    <subcellularLocation>
        <location evidence="1">Membrane</location>
    </subcellularLocation>
</comment>
<evidence type="ECO:0000256" key="2">
    <source>
        <dbReference type="ARBA" id="ARBA00023136"/>
    </source>
</evidence>
<feature type="signal peptide" evidence="3">
    <location>
        <begin position="1"/>
        <end position="29"/>
    </location>
</feature>
<evidence type="ECO:0000256" key="3">
    <source>
        <dbReference type="SAM" id="SignalP"/>
    </source>
</evidence>
<proteinExistence type="predicted"/>
<dbReference type="InterPro" id="IPR001466">
    <property type="entry name" value="Beta-lactam-related"/>
</dbReference>
<dbReference type="GO" id="GO:0016020">
    <property type="term" value="C:membrane"/>
    <property type="evidence" value="ECO:0007669"/>
    <property type="project" value="UniProtKB-SubCell"/>
</dbReference>
<reference evidence="5 6" key="1">
    <citation type="submission" date="2018-01" db="EMBL/GenBank/DDBJ databases">
        <title>G. obscuriglobus.</title>
        <authorList>
            <person name="Franke J."/>
            <person name="Blomberg W."/>
            <person name="Selmecki A."/>
        </authorList>
    </citation>
    <scope>NUCLEOTIDE SEQUENCE [LARGE SCALE GENOMIC DNA]</scope>
    <source>
        <strain evidence="5 6">DSM 5831</strain>
    </source>
</reference>
<evidence type="ECO:0000313" key="5">
    <source>
        <dbReference type="EMBL" id="AWM41378.1"/>
    </source>
</evidence>
<evidence type="ECO:0000259" key="4">
    <source>
        <dbReference type="Pfam" id="PF00144"/>
    </source>
</evidence>
<dbReference type="SUPFAM" id="SSF56601">
    <property type="entry name" value="beta-lactamase/transpeptidase-like"/>
    <property type="match status" value="1"/>
</dbReference>
<dbReference type="PANTHER" id="PTHR46825">
    <property type="entry name" value="D-ALANYL-D-ALANINE-CARBOXYPEPTIDASE/ENDOPEPTIDASE AMPH"/>
    <property type="match status" value="1"/>
</dbReference>
<dbReference type="InterPro" id="IPR012338">
    <property type="entry name" value="Beta-lactam/transpept-like"/>
</dbReference>
<keyword evidence="2" id="KW-0472">Membrane</keyword>
<dbReference type="InterPro" id="IPR050491">
    <property type="entry name" value="AmpC-like"/>
</dbReference>
<evidence type="ECO:0000256" key="1">
    <source>
        <dbReference type="ARBA" id="ARBA00004370"/>
    </source>
</evidence>
<keyword evidence="6" id="KW-1185">Reference proteome</keyword>
<dbReference type="KEGG" id="gog:C1280_33175"/>
<evidence type="ECO:0000313" key="6">
    <source>
        <dbReference type="Proteomes" id="UP000245802"/>
    </source>
</evidence>
<accession>A0A2Z3H6J0</accession>
<sequence length="375" mass="39988">MLCRRPAFAAAVLVSLTLLLGTFPTGLRADEAKPDPTLTRQIAAVRDAHKVPALWAGLVEGEALVAVAAVGVRKVGADDSVTAADRVHIGSDTKAMTATLLAVLIEQKKLSWSSTVGEVLPDLKGKIHDDYLGVTVSQLLAHEGGVVPNVLWWGTDRDKPVRDQRAALLPVILKNAPADKPGTKFVYSNASYVVAGAMAEAVADAPWEELMRERLFKPLKLASAGFGSPGKKGATEQPWGHKPAKDGFEPTQFDNAPVIGPAGTVHLSLPDWAKFASAHLRGAQGKGTFLKPETFAKLHTPAEGFRYAGGWGVNKDANLSHDGSNSFWYSRVRLVPKQNVAFLVVTNAGGDEAQKAVAAAEKVLIEYARERAAKK</sequence>
<feature type="chain" id="PRO_5016329803" evidence="3">
    <location>
        <begin position="30"/>
        <end position="375"/>
    </location>
</feature>
<dbReference type="RefSeq" id="WP_010040799.1">
    <property type="nucleotide sequence ID" value="NZ_CP025958.1"/>
</dbReference>
<dbReference type="PANTHER" id="PTHR46825:SF11">
    <property type="entry name" value="PENICILLIN-BINDING PROTEIN 4"/>
    <property type="match status" value="1"/>
</dbReference>
<protein>
    <submittedName>
        <fullName evidence="5">Penicillin-binding protein</fullName>
    </submittedName>
</protein>
<dbReference type="Pfam" id="PF00144">
    <property type="entry name" value="Beta-lactamase"/>
    <property type="match status" value="1"/>
</dbReference>
<gene>
    <name evidence="5" type="ORF">C1280_33175</name>
</gene>
<keyword evidence="3" id="KW-0732">Signal</keyword>
<dbReference type="AlphaFoldDB" id="A0A2Z3H6J0"/>
<dbReference type="Gene3D" id="3.40.710.10">
    <property type="entry name" value="DD-peptidase/beta-lactamase superfamily"/>
    <property type="match status" value="1"/>
</dbReference>
<name>A0A2Z3H6J0_9BACT</name>
<organism evidence="5 6">
    <name type="scientific">Gemmata obscuriglobus</name>
    <dbReference type="NCBI Taxonomy" id="114"/>
    <lineage>
        <taxon>Bacteria</taxon>
        <taxon>Pseudomonadati</taxon>
        <taxon>Planctomycetota</taxon>
        <taxon>Planctomycetia</taxon>
        <taxon>Gemmatales</taxon>
        <taxon>Gemmataceae</taxon>
        <taxon>Gemmata</taxon>
    </lineage>
</organism>
<feature type="domain" description="Beta-lactamase-related" evidence="4">
    <location>
        <begin position="40"/>
        <end position="358"/>
    </location>
</feature>
<dbReference type="OrthoDB" id="9801061at2"/>